<dbReference type="SUPFAM" id="SSF46785">
    <property type="entry name" value="Winged helix' DNA-binding domain"/>
    <property type="match status" value="1"/>
</dbReference>
<name>A0AAD7N7M9_9AGAR</name>
<dbReference type="GO" id="GO:0000981">
    <property type="term" value="F:DNA-binding transcription factor activity, RNA polymerase II-specific"/>
    <property type="evidence" value="ECO:0007669"/>
    <property type="project" value="TreeGrafter"/>
</dbReference>
<dbReference type="EMBL" id="JARJLG010000087">
    <property type="protein sequence ID" value="KAJ7749070.1"/>
    <property type="molecule type" value="Genomic_DNA"/>
</dbReference>
<dbReference type="PANTHER" id="PTHR11829">
    <property type="entry name" value="FORKHEAD BOX PROTEIN"/>
    <property type="match status" value="1"/>
</dbReference>
<feature type="compositionally biased region" description="Basic and acidic residues" evidence="3">
    <location>
        <begin position="185"/>
        <end position="194"/>
    </location>
</feature>
<dbReference type="InterPro" id="IPR036390">
    <property type="entry name" value="WH_DNA-bd_sf"/>
</dbReference>
<evidence type="ECO:0000256" key="1">
    <source>
        <dbReference type="ARBA" id="ARBA00023125"/>
    </source>
</evidence>
<dbReference type="Pfam" id="PF00250">
    <property type="entry name" value="Forkhead"/>
    <property type="match status" value="1"/>
</dbReference>
<evidence type="ECO:0000313" key="6">
    <source>
        <dbReference type="Proteomes" id="UP001215280"/>
    </source>
</evidence>
<evidence type="ECO:0000313" key="5">
    <source>
        <dbReference type="EMBL" id="KAJ7749070.1"/>
    </source>
</evidence>
<feature type="DNA-binding region" description="Fork-head" evidence="2">
    <location>
        <begin position="46"/>
        <end position="141"/>
    </location>
</feature>
<dbReference type="AlphaFoldDB" id="A0AAD7N7M9"/>
<dbReference type="CDD" id="cd00059">
    <property type="entry name" value="FH_FOX"/>
    <property type="match status" value="1"/>
</dbReference>
<comment type="subcellular location">
    <subcellularLocation>
        <location evidence="2">Nucleus</location>
    </subcellularLocation>
</comment>
<dbReference type="PROSITE" id="PS50039">
    <property type="entry name" value="FORK_HEAD_3"/>
    <property type="match status" value="1"/>
</dbReference>
<feature type="region of interest" description="Disordered" evidence="3">
    <location>
        <begin position="235"/>
        <end position="282"/>
    </location>
</feature>
<dbReference type="InterPro" id="IPR001766">
    <property type="entry name" value="Fork_head_dom"/>
</dbReference>
<dbReference type="Gene3D" id="1.10.10.10">
    <property type="entry name" value="Winged helix-like DNA-binding domain superfamily/Winged helix DNA-binding domain"/>
    <property type="match status" value="1"/>
</dbReference>
<proteinExistence type="predicted"/>
<dbReference type="InterPro" id="IPR050211">
    <property type="entry name" value="FOX_domain-containing"/>
</dbReference>
<keyword evidence="6" id="KW-1185">Reference proteome</keyword>
<organism evidence="5 6">
    <name type="scientific">Mycena maculata</name>
    <dbReference type="NCBI Taxonomy" id="230809"/>
    <lineage>
        <taxon>Eukaryota</taxon>
        <taxon>Fungi</taxon>
        <taxon>Dikarya</taxon>
        <taxon>Basidiomycota</taxon>
        <taxon>Agaricomycotina</taxon>
        <taxon>Agaricomycetes</taxon>
        <taxon>Agaricomycetidae</taxon>
        <taxon>Agaricales</taxon>
        <taxon>Marasmiineae</taxon>
        <taxon>Mycenaceae</taxon>
        <taxon>Mycena</taxon>
    </lineage>
</organism>
<dbReference type="PRINTS" id="PR00053">
    <property type="entry name" value="FORKHEAD"/>
</dbReference>
<dbReference type="InterPro" id="IPR036388">
    <property type="entry name" value="WH-like_DNA-bd_sf"/>
</dbReference>
<protein>
    <recommendedName>
        <fullName evidence="4">Fork-head domain-containing protein</fullName>
    </recommendedName>
</protein>
<feature type="compositionally biased region" description="Low complexity" evidence="3">
    <location>
        <begin position="262"/>
        <end position="274"/>
    </location>
</feature>
<sequence length="282" mass="31320">MALSPSAFHRAPIDTDKRLRGELGLPPGAPVNLWSVLDTGRTDGSRPKLSLPMLAQLAIHGSENRMLTLQGIMQAIKDRFRWYHETTDKGWQNSMRHALSLYSVFVRVERPVHHAGKGAYWTLSTSFDDQYDQYKRLRKRAGNEKQTPKIASNRVASPNVTANVCSPVPAPPSLEHRQNSPSPMPDKHDASEHSEWAQANIDPKLLDRPSSFISYQTNASSNRDVNYVAGTQEQSIEAAPADRAEISTSRRLLSRSDSFKLPSSDPASTSPTASKKGRHTRA</sequence>
<evidence type="ECO:0000256" key="3">
    <source>
        <dbReference type="SAM" id="MobiDB-lite"/>
    </source>
</evidence>
<dbReference type="PANTHER" id="PTHR11829:SF343">
    <property type="entry name" value="FORK-HEAD DOMAIN-CONTAINING PROTEIN"/>
    <property type="match status" value="1"/>
</dbReference>
<dbReference type="Proteomes" id="UP001215280">
    <property type="component" value="Unassembled WGS sequence"/>
</dbReference>
<dbReference type="GO" id="GO:0005634">
    <property type="term" value="C:nucleus"/>
    <property type="evidence" value="ECO:0007669"/>
    <property type="project" value="UniProtKB-SubCell"/>
</dbReference>
<accession>A0AAD7N7M9</accession>
<gene>
    <name evidence="5" type="ORF">DFH07DRAFT_746967</name>
</gene>
<feature type="compositionally biased region" description="Polar residues" evidence="3">
    <location>
        <begin position="154"/>
        <end position="164"/>
    </location>
</feature>
<keyword evidence="2" id="KW-0539">Nucleus</keyword>
<keyword evidence="1 2" id="KW-0238">DNA-binding</keyword>
<dbReference type="GO" id="GO:0000978">
    <property type="term" value="F:RNA polymerase II cis-regulatory region sequence-specific DNA binding"/>
    <property type="evidence" value="ECO:0007669"/>
    <property type="project" value="TreeGrafter"/>
</dbReference>
<evidence type="ECO:0000259" key="4">
    <source>
        <dbReference type="PROSITE" id="PS50039"/>
    </source>
</evidence>
<feature type="domain" description="Fork-head" evidence="4">
    <location>
        <begin position="46"/>
        <end position="141"/>
    </location>
</feature>
<comment type="caution">
    <text evidence="5">The sequence shown here is derived from an EMBL/GenBank/DDBJ whole genome shotgun (WGS) entry which is preliminary data.</text>
</comment>
<reference evidence="5" key="1">
    <citation type="submission" date="2023-03" db="EMBL/GenBank/DDBJ databases">
        <title>Massive genome expansion in bonnet fungi (Mycena s.s.) driven by repeated elements and novel gene families across ecological guilds.</title>
        <authorList>
            <consortium name="Lawrence Berkeley National Laboratory"/>
            <person name="Harder C.B."/>
            <person name="Miyauchi S."/>
            <person name="Viragh M."/>
            <person name="Kuo A."/>
            <person name="Thoen E."/>
            <person name="Andreopoulos B."/>
            <person name="Lu D."/>
            <person name="Skrede I."/>
            <person name="Drula E."/>
            <person name="Henrissat B."/>
            <person name="Morin E."/>
            <person name="Kohler A."/>
            <person name="Barry K."/>
            <person name="LaButti K."/>
            <person name="Morin E."/>
            <person name="Salamov A."/>
            <person name="Lipzen A."/>
            <person name="Mereny Z."/>
            <person name="Hegedus B."/>
            <person name="Baldrian P."/>
            <person name="Stursova M."/>
            <person name="Weitz H."/>
            <person name="Taylor A."/>
            <person name="Grigoriev I.V."/>
            <person name="Nagy L.G."/>
            <person name="Martin F."/>
            <person name="Kauserud H."/>
        </authorList>
    </citation>
    <scope>NUCLEOTIDE SEQUENCE</scope>
    <source>
        <strain evidence="5">CBHHK188m</strain>
    </source>
</reference>
<evidence type="ECO:0000256" key="2">
    <source>
        <dbReference type="PROSITE-ProRule" id="PRU00089"/>
    </source>
</evidence>
<feature type="region of interest" description="Disordered" evidence="3">
    <location>
        <begin position="139"/>
        <end position="194"/>
    </location>
</feature>
<dbReference type="SMART" id="SM00339">
    <property type="entry name" value="FH"/>
    <property type="match status" value="1"/>
</dbReference>